<sequence length="116" mass="13176">MFALFLIICYFILIFNVIVPRISEKLRLEHDAFRRFSRLRGEDFICVDGRALFGYAFTPFGTQAFFPASQDGTPLRCDRLAEARAGTTLVRCDSAEGIRHAGELCGRAYEELFLSL</sequence>
<reference evidence="13" key="3">
    <citation type="submission" date="2018-08" db="EMBL/GenBank/DDBJ databases">
        <authorList>
            <person name="Ferrada E.E."/>
            <person name="Latorre B.A."/>
        </authorList>
    </citation>
    <scope>NUCLEOTIDE SEQUENCE</scope>
    <source>
        <strain evidence="13">NSW</strain>
    </source>
</reference>
<comment type="subcellular location">
    <subcellularLocation>
        <location evidence="1">Virion membrane</location>
        <topology evidence="1">Single-pass type III membrane protein</topology>
    </subcellularLocation>
</comment>
<evidence type="ECO:0000313" key="15">
    <source>
        <dbReference type="Proteomes" id="UP000318205"/>
    </source>
</evidence>
<evidence type="ECO:0000313" key="12">
    <source>
        <dbReference type="EMBL" id="ATI21222.1"/>
    </source>
</evidence>
<evidence type="ECO:0000256" key="6">
    <source>
        <dbReference type="ARBA" id="ARBA00022879"/>
    </source>
</evidence>
<evidence type="ECO:0000313" key="14">
    <source>
        <dbReference type="Proteomes" id="UP000318014"/>
    </source>
</evidence>
<evidence type="ECO:0000256" key="10">
    <source>
        <dbReference type="ARBA" id="ARBA00023157"/>
    </source>
</evidence>
<dbReference type="Proteomes" id="UP000318014">
    <property type="component" value="Genome"/>
</dbReference>
<accession>A0A2C9DT89</accession>
<keyword evidence="11" id="KW-1160">Virus entry into host cell</keyword>
<evidence type="ECO:0000256" key="5">
    <source>
        <dbReference type="ARBA" id="ARBA00022844"/>
    </source>
</evidence>
<dbReference type="Proteomes" id="UP000318205">
    <property type="component" value="Segment"/>
</dbReference>
<keyword evidence="5" id="KW-0946">Virion</keyword>
<proteinExistence type="predicted"/>
<keyword evidence="6" id="KW-0261">Viral envelope protein</keyword>
<keyword evidence="9" id="KW-0472">Membrane</keyword>
<evidence type="ECO:0000313" key="13">
    <source>
        <dbReference type="EMBL" id="ATX75129.1"/>
    </source>
</evidence>
<keyword evidence="7" id="KW-0735">Signal-anchor</keyword>
<evidence type="ECO:0000256" key="8">
    <source>
        <dbReference type="ARBA" id="ARBA00022989"/>
    </source>
</evidence>
<gene>
    <name evidence="13" type="ORF">EKPV-NSW-ORF142</name>
</gene>
<keyword evidence="2" id="KW-1168">Fusion of virus membrane with host membrane</keyword>
<reference evidence="13 14" key="1">
    <citation type="journal article" date="2017" name="Sci. Rep.">
        <title>Molecular and microscopic characterization of a novel Eastern grey kangaroopox virus genome directly from a clinical sample.</title>
        <authorList>
            <person name="Sarker S."/>
            <person name="Roberts H.K."/>
            <person name="Tidd N."/>
            <person name="Ault S."/>
            <person name="Ladmore G."/>
            <person name="Peters A."/>
            <person name="Forwood J.K."/>
            <person name="Helbig K."/>
            <person name="Raidal S.R."/>
        </authorList>
    </citation>
    <scope>NUCLEOTIDE SEQUENCE [LARGE SCALE GENOMIC DNA]</scope>
    <source>
        <strain evidence="13 14">NSW</strain>
    </source>
</reference>
<dbReference type="GO" id="GO:0019031">
    <property type="term" value="C:viral envelope"/>
    <property type="evidence" value="ECO:0007669"/>
    <property type="project" value="UniProtKB-KW"/>
</dbReference>
<evidence type="ECO:0000256" key="7">
    <source>
        <dbReference type="ARBA" id="ARBA00022968"/>
    </source>
</evidence>
<dbReference type="EMBL" id="MF467281">
    <property type="protein sequence ID" value="ATI21222.1"/>
    <property type="molecule type" value="Genomic_DNA"/>
</dbReference>
<evidence type="ECO:0000256" key="9">
    <source>
        <dbReference type="ARBA" id="ARBA00023136"/>
    </source>
</evidence>
<dbReference type="GO" id="GO:0055036">
    <property type="term" value="C:virion membrane"/>
    <property type="evidence" value="ECO:0007669"/>
    <property type="project" value="UniProtKB-SubCell"/>
</dbReference>
<evidence type="ECO:0000256" key="4">
    <source>
        <dbReference type="ARBA" id="ARBA00022692"/>
    </source>
</evidence>
<dbReference type="EMBL" id="MF661791">
    <property type="protein sequence ID" value="ATX75129.1"/>
    <property type="molecule type" value="Genomic_DNA"/>
</dbReference>
<keyword evidence="3" id="KW-1162">Viral penetration into host cytoplasm</keyword>
<keyword evidence="4" id="KW-0812">Transmembrane</keyword>
<evidence type="ECO:0000256" key="11">
    <source>
        <dbReference type="ARBA" id="ARBA00023296"/>
    </source>
</evidence>
<evidence type="ECO:0000256" key="1">
    <source>
        <dbReference type="ARBA" id="ARBA00004462"/>
    </source>
</evidence>
<evidence type="ECO:0000256" key="2">
    <source>
        <dbReference type="ARBA" id="ARBA00022506"/>
    </source>
</evidence>
<evidence type="ECO:0000256" key="3">
    <source>
        <dbReference type="ARBA" id="ARBA00022595"/>
    </source>
</evidence>
<dbReference type="GO" id="GO:0039663">
    <property type="term" value="P:membrane fusion involved in viral entry into host cell"/>
    <property type="evidence" value="ECO:0007669"/>
    <property type="project" value="UniProtKB-KW"/>
</dbReference>
<dbReference type="Pfam" id="PF05323">
    <property type="entry name" value="Pox_A21"/>
    <property type="match status" value="1"/>
</dbReference>
<organism evidence="12 15">
    <name type="scientific">Eastern grey kangaroopox virus</name>
    <dbReference type="NCBI Taxonomy" id="2042482"/>
    <lineage>
        <taxon>Viruses</taxon>
        <taxon>Varidnaviria</taxon>
        <taxon>Bamfordvirae</taxon>
        <taxon>Nucleocytoviricota</taxon>
        <taxon>Pokkesviricetes</taxon>
        <taxon>Chitovirales</taxon>
        <taxon>Poxviridae</taxon>
        <taxon>Chordopoxvirinae</taxon>
        <taxon>Macropopoxvirus</taxon>
        <taxon>Macropopoxvirus mgiganteuspox</taxon>
        <taxon>Eastern kangaroopox virus</taxon>
    </lineage>
</organism>
<dbReference type="InterPro" id="IPR007987">
    <property type="entry name" value="Poxvirus_A21"/>
</dbReference>
<keyword evidence="10" id="KW-1015">Disulfide bond</keyword>
<reference evidence="12 15" key="2">
    <citation type="journal article" date="2017" name="Virus Res.">
        <title>Complete genomic characterisation of two novel poxviruses (WKPV and EKPV) from western and eastern grey kangaroos.</title>
        <authorList>
            <person name="Bennett M."/>
            <person name="Tu S.L."/>
            <person name="Upton C."/>
            <person name="McArtor C."/>
            <person name="Gillett A."/>
            <person name="Laird T."/>
            <person name="O'Dea M."/>
        </authorList>
    </citation>
    <scope>NUCLEOTIDE SEQUENCE [LARGE SCALE GENOMIC DNA]</scope>
    <source>
        <strain evidence="12">Sunshine Coast</strain>
    </source>
</reference>
<keyword evidence="8" id="KW-1133">Transmembrane helix</keyword>
<name>A0A2C9DT89_9POXV</name>
<protein>
    <submittedName>
        <fullName evidence="12">IMV membrane protein entry/fusion complex component</fullName>
    </submittedName>
    <submittedName>
        <fullName evidence="13">IMV membrane protein, entry/fusion complex component</fullName>
    </submittedName>
</protein>
<dbReference type="GO" id="GO:0046718">
    <property type="term" value="P:symbiont entry into host cell"/>
    <property type="evidence" value="ECO:0007669"/>
    <property type="project" value="UniProtKB-KW"/>
</dbReference>
<keyword evidence="15" id="KW-1185">Reference proteome</keyword>